<dbReference type="InterPro" id="IPR011105">
    <property type="entry name" value="Cell_wall_hydrolase_SleB"/>
</dbReference>
<comment type="caution">
    <text evidence="2">The sequence shown here is derived from an EMBL/GenBank/DDBJ whole genome shotgun (WGS) entry which is preliminary data.</text>
</comment>
<dbReference type="AlphaFoldDB" id="A0A937CKR3"/>
<feature type="domain" description="Cell wall hydrolase SleB" evidence="1">
    <location>
        <begin position="273"/>
        <end position="383"/>
    </location>
</feature>
<evidence type="ECO:0000259" key="1">
    <source>
        <dbReference type="Pfam" id="PF07486"/>
    </source>
</evidence>
<reference evidence="2" key="1">
    <citation type="submission" date="2021-01" db="EMBL/GenBank/DDBJ databases">
        <title>Rhizobium sp. strain KVB221 16S ribosomal RNA gene Genome sequencing and assembly.</title>
        <authorList>
            <person name="Kang M."/>
        </authorList>
    </citation>
    <scope>NUCLEOTIDE SEQUENCE</scope>
    <source>
        <strain evidence="2">KVB221</strain>
    </source>
</reference>
<dbReference type="GO" id="GO:0016787">
    <property type="term" value="F:hydrolase activity"/>
    <property type="evidence" value="ECO:0007669"/>
    <property type="project" value="UniProtKB-KW"/>
</dbReference>
<keyword evidence="2" id="KW-0378">Hydrolase</keyword>
<organism evidence="2 3">
    <name type="scientific">Rhizobium setariae</name>
    <dbReference type="NCBI Taxonomy" id="2801340"/>
    <lineage>
        <taxon>Bacteria</taxon>
        <taxon>Pseudomonadati</taxon>
        <taxon>Pseudomonadota</taxon>
        <taxon>Alphaproteobacteria</taxon>
        <taxon>Hyphomicrobiales</taxon>
        <taxon>Rhizobiaceae</taxon>
        <taxon>Rhizobium/Agrobacterium group</taxon>
        <taxon>Rhizobium</taxon>
    </lineage>
</organism>
<dbReference type="Proteomes" id="UP000633219">
    <property type="component" value="Unassembled WGS sequence"/>
</dbReference>
<sequence>MLKRKLASRPVGLRVSKWATPAIFALAGIIIFPGIPAEADVTSLMSDGAASSQSWRNYMVSAAAGSIHSEELVFAGSRNAGFNASGRGIVTDSGKRVAFSDAEKPVPATPDESRVTRSLKKGRIVAVDRIQPPKDFSAGSILDRQAHLLDPQLSEGQLTAFVKPDIKGKEIGIALAFHANQPKRDDFGVPAMLTGLITNETGDSLASAYADPKPDYALQSPFDSILVDTARKRFIPQIKGTDHAWAANVLPATVFSAKEQKCLAEAIYFESANEPLKGQAAVAQVVLNRVRNPTFPNSICGVVYQNEDWRNRCQFSFACDRIPDIVWSRSKFNTAKQVAMAVTAGKIYLADVGDSTHYHAVYVKPNWARTMKKVSKIGLHIFYRTYRGGWV</sequence>
<dbReference type="InterPro" id="IPR042047">
    <property type="entry name" value="SleB_dom1"/>
</dbReference>
<protein>
    <submittedName>
        <fullName evidence="2">Cell wall hydrolase</fullName>
    </submittedName>
</protein>
<proteinExistence type="predicted"/>
<gene>
    <name evidence="2" type="ORF">JJB09_01770</name>
</gene>
<evidence type="ECO:0000313" key="3">
    <source>
        <dbReference type="Proteomes" id="UP000633219"/>
    </source>
</evidence>
<dbReference type="EMBL" id="JAEQNC010000001">
    <property type="protein sequence ID" value="MBL0370746.1"/>
    <property type="molecule type" value="Genomic_DNA"/>
</dbReference>
<dbReference type="Gene3D" id="1.10.10.2520">
    <property type="entry name" value="Cell wall hydrolase SleB, domain 1"/>
    <property type="match status" value="1"/>
</dbReference>
<name>A0A937CKR3_9HYPH</name>
<evidence type="ECO:0000313" key="2">
    <source>
        <dbReference type="EMBL" id="MBL0370746.1"/>
    </source>
</evidence>
<keyword evidence="3" id="KW-1185">Reference proteome</keyword>
<dbReference type="Pfam" id="PF07486">
    <property type="entry name" value="Hydrolase_2"/>
    <property type="match status" value="1"/>
</dbReference>
<accession>A0A937CKR3</accession>